<dbReference type="PANTHER" id="PTHR35610:SF3">
    <property type="entry name" value="PROTEASOME ASSEMBLY CHAPERONE FAMILY PROTEIN"/>
    <property type="match status" value="1"/>
</dbReference>
<proteinExistence type="predicted"/>
<protein>
    <submittedName>
        <fullName evidence="1">Proteasome assembly chaperone family protein</fullName>
    </submittedName>
</protein>
<keyword evidence="2" id="KW-1185">Reference proteome</keyword>
<dbReference type="PANTHER" id="PTHR35610">
    <property type="entry name" value="3-ISOPROPYLMALATE DEHYDRATASE-RELATED"/>
    <property type="match status" value="1"/>
</dbReference>
<accession>A0ABD6AZQ4</accession>
<evidence type="ECO:0000313" key="1">
    <source>
        <dbReference type="EMBL" id="MFD1515053.1"/>
    </source>
</evidence>
<dbReference type="Pfam" id="PF09754">
    <property type="entry name" value="PAC2"/>
    <property type="match status" value="1"/>
</dbReference>
<dbReference type="EMBL" id="JBHUDC010000008">
    <property type="protein sequence ID" value="MFD1515053.1"/>
    <property type="molecule type" value="Genomic_DNA"/>
</dbReference>
<dbReference type="RefSeq" id="WP_250874977.1">
    <property type="nucleotide sequence ID" value="NZ_JALXFV010000008.1"/>
</dbReference>
<dbReference type="Proteomes" id="UP001597187">
    <property type="component" value="Unassembled WGS sequence"/>
</dbReference>
<dbReference type="InterPro" id="IPR038389">
    <property type="entry name" value="PSMG2_sf"/>
</dbReference>
<organism evidence="1 2">
    <name type="scientific">Halomarina rubra</name>
    <dbReference type="NCBI Taxonomy" id="2071873"/>
    <lineage>
        <taxon>Archaea</taxon>
        <taxon>Methanobacteriati</taxon>
        <taxon>Methanobacteriota</taxon>
        <taxon>Stenosarchaea group</taxon>
        <taxon>Halobacteria</taxon>
        <taxon>Halobacteriales</taxon>
        <taxon>Natronomonadaceae</taxon>
        <taxon>Halomarina</taxon>
    </lineage>
</organism>
<gene>
    <name evidence="1" type="ORF">ACFSBT_17365</name>
</gene>
<dbReference type="GO" id="GO:0000502">
    <property type="term" value="C:proteasome complex"/>
    <property type="evidence" value="ECO:0007669"/>
    <property type="project" value="UniProtKB-KW"/>
</dbReference>
<dbReference type="SUPFAM" id="SSF159659">
    <property type="entry name" value="Cgl1923-like"/>
    <property type="match status" value="1"/>
</dbReference>
<keyword evidence="1" id="KW-0647">Proteasome</keyword>
<reference evidence="1 2" key="1">
    <citation type="journal article" date="2019" name="Int. J. Syst. Evol. Microbiol.">
        <title>The Global Catalogue of Microorganisms (GCM) 10K type strain sequencing project: providing services to taxonomists for standard genome sequencing and annotation.</title>
        <authorList>
            <consortium name="The Broad Institute Genomics Platform"/>
            <consortium name="The Broad Institute Genome Sequencing Center for Infectious Disease"/>
            <person name="Wu L."/>
            <person name="Ma J."/>
        </authorList>
    </citation>
    <scope>NUCLEOTIDE SEQUENCE [LARGE SCALE GENOMIC DNA]</scope>
    <source>
        <strain evidence="1 2">CGMCC 1.12563</strain>
    </source>
</reference>
<comment type="caution">
    <text evidence="1">The sequence shown here is derived from an EMBL/GenBank/DDBJ whole genome shotgun (WGS) entry which is preliminary data.</text>
</comment>
<sequence>MFGLRERPTFDVTPPDFPGEALVCGFSEYGLAGLTAANYLVERLDLEEAGHVTAAELPTITPFEDGVPRHHTRLFASEDCPVTVLVGELFVPPAAAVPFADAIGDWASGEVEEVVVLSGVPIAHGPEDHRAFHVATEGFRERRLADADVSPMGGGFLDGVNAAITRLGLDTDLESCVFVTPAHARTPDAEAALRLLDAVTSVYDLDVDTEPLEAYADRVQRYYAELADRLETREEGASDDRMYM</sequence>
<name>A0ABD6AZQ4_9EURY</name>
<dbReference type="InterPro" id="IPR019151">
    <property type="entry name" value="Proteasome_assmbl_chaperone_2"/>
</dbReference>
<dbReference type="AlphaFoldDB" id="A0ABD6AZQ4"/>
<dbReference type="Gene3D" id="3.40.50.10900">
    <property type="entry name" value="PAC-like subunit"/>
    <property type="match status" value="1"/>
</dbReference>
<evidence type="ECO:0000313" key="2">
    <source>
        <dbReference type="Proteomes" id="UP001597187"/>
    </source>
</evidence>